<protein>
    <submittedName>
        <fullName evidence="1">S-adenosyl-L-methionine-dependent methyltransferase</fullName>
    </submittedName>
</protein>
<evidence type="ECO:0000313" key="2">
    <source>
        <dbReference type="Proteomes" id="UP000235672"/>
    </source>
</evidence>
<dbReference type="Gene3D" id="3.40.50.150">
    <property type="entry name" value="Vaccinia Virus protein VP39"/>
    <property type="match status" value="1"/>
</dbReference>
<dbReference type="Pfam" id="PF13489">
    <property type="entry name" value="Methyltransf_23"/>
    <property type="match status" value="1"/>
</dbReference>
<dbReference type="SUPFAM" id="SSF53335">
    <property type="entry name" value="S-adenosyl-L-methionine-dependent methyltransferases"/>
    <property type="match status" value="1"/>
</dbReference>
<dbReference type="OrthoDB" id="2013972at2759"/>
<dbReference type="InterPro" id="IPR029063">
    <property type="entry name" value="SAM-dependent_MTases_sf"/>
</dbReference>
<dbReference type="GO" id="GO:0032259">
    <property type="term" value="P:methylation"/>
    <property type="evidence" value="ECO:0007669"/>
    <property type="project" value="UniProtKB-KW"/>
</dbReference>
<sequence length="298" mass="34149">MRYREENGRRYHGYKDGAYLVPNDETEQNRMDLNHHVFTMLYKGNLCRAPINKPARVLDVGTGTGIWAMDFGDAHKESHIIGIDLSPIQPTWVTPNVEFLVDDAEDEWIGQRYDYIHMRMLAGAIKDFPSLLRKACNHLNPGGFIECAEFEVWIRSYNDTMHNAPDIQKWQVGLNEAADKFGRTMRVAEHLKEWVKEAGFEDVIEEKVVVPSNPWPKDKEMNTIGSYQVLNMLDAASSYGQAHFTRVLEWSPEEYAVLNAKVRTQLKDSGLQPFSNMHTVYGRKPKLSKTTPEGEATE</sequence>
<dbReference type="AlphaFoldDB" id="A0A2J6PLG8"/>
<dbReference type="STRING" id="1745343.A0A2J6PLG8"/>
<keyword evidence="1" id="KW-0489">Methyltransferase</keyword>
<evidence type="ECO:0000313" key="1">
    <source>
        <dbReference type="EMBL" id="PMD14716.1"/>
    </source>
</evidence>
<dbReference type="PANTHER" id="PTHR43591:SF24">
    <property type="entry name" value="2-METHOXY-6-POLYPRENYL-1,4-BENZOQUINOL METHYLASE, MITOCHONDRIAL"/>
    <property type="match status" value="1"/>
</dbReference>
<organism evidence="1 2">
    <name type="scientific">Hyaloscypha hepaticicola</name>
    <dbReference type="NCBI Taxonomy" id="2082293"/>
    <lineage>
        <taxon>Eukaryota</taxon>
        <taxon>Fungi</taxon>
        <taxon>Dikarya</taxon>
        <taxon>Ascomycota</taxon>
        <taxon>Pezizomycotina</taxon>
        <taxon>Leotiomycetes</taxon>
        <taxon>Helotiales</taxon>
        <taxon>Hyaloscyphaceae</taxon>
        <taxon>Hyaloscypha</taxon>
    </lineage>
</organism>
<gene>
    <name evidence="1" type="ORF">NA56DRAFT_674117</name>
</gene>
<dbReference type="PANTHER" id="PTHR43591">
    <property type="entry name" value="METHYLTRANSFERASE"/>
    <property type="match status" value="1"/>
</dbReference>
<keyword evidence="1" id="KW-0808">Transferase</keyword>
<dbReference type="GO" id="GO:0008168">
    <property type="term" value="F:methyltransferase activity"/>
    <property type="evidence" value="ECO:0007669"/>
    <property type="project" value="UniProtKB-KW"/>
</dbReference>
<dbReference type="Proteomes" id="UP000235672">
    <property type="component" value="Unassembled WGS sequence"/>
</dbReference>
<dbReference type="CDD" id="cd02440">
    <property type="entry name" value="AdoMet_MTases"/>
    <property type="match status" value="1"/>
</dbReference>
<keyword evidence="2" id="KW-1185">Reference proteome</keyword>
<proteinExistence type="predicted"/>
<name>A0A2J6PLG8_9HELO</name>
<reference evidence="1 2" key="1">
    <citation type="submission" date="2016-05" db="EMBL/GenBank/DDBJ databases">
        <title>A degradative enzymes factory behind the ericoid mycorrhizal symbiosis.</title>
        <authorList>
            <consortium name="DOE Joint Genome Institute"/>
            <person name="Martino E."/>
            <person name="Morin E."/>
            <person name="Grelet G."/>
            <person name="Kuo A."/>
            <person name="Kohler A."/>
            <person name="Daghino S."/>
            <person name="Barry K."/>
            <person name="Choi C."/>
            <person name="Cichocki N."/>
            <person name="Clum A."/>
            <person name="Copeland A."/>
            <person name="Hainaut M."/>
            <person name="Haridas S."/>
            <person name="Labutti K."/>
            <person name="Lindquist E."/>
            <person name="Lipzen A."/>
            <person name="Khouja H.-R."/>
            <person name="Murat C."/>
            <person name="Ohm R."/>
            <person name="Olson A."/>
            <person name="Spatafora J."/>
            <person name="Veneault-Fourrey C."/>
            <person name="Henrissat B."/>
            <person name="Grigoriev I."/>
            <person name="Martin F."/>
            <person name="Perotto S."/>
        </authorList>
    </citation>
    <scope>NUCLEOTIDE SEQUENCE [LARGE SCALE GENOMIC DNA]</scope>
    <source>
        <strain evidence="1 2">UAMH 7357</strain>
    </source>
</reference>
<accession>A0A2J6PLG8</accession>
<dbReference type="EMBL" id="KZ613519">
    <property type="protein sequence ID" value="PMD14716.1"/>
    <property type="molecule type" value="Genomic_DNA"/>
</dbReference>